<sequence length="174" mass="18478">MKIHSFKLTYELGPLRIIARTVASGVLETKAPFNDELRALRERAVAWFKAVAVLGVGLAVVMGVNTSATGDEVINKGTNSSGEKASSNSKAAGNAGTNIFVTISPSQSLSGPTSQFKLDQPGKYTIRARRWVHHLQGDGYAQLQSGTTTITILKAANNGDRTNPGARAELPSIR</sequence>
<dbReference type="RefSeq" id="WP_007415016.1">
    <property type="nucleotide sequence ID" value="NZ_ABOX02000013.1"/>
</dbReference>
<dbReference type="AlphaFoldDB" id="B9XGS0"/>
<name>B9XGS0_PEDPL</name>
<organism evidence="2 3">
    <name type="scientific">Pedosphaera parvula (strain Ellin514)</name>
    <dbReference type="NCBI Taxonomy" id="320771"/>
    <lineage>
        <taxon>Bacteria</taxon>
        <taxon>Pseudomonadati</taxon>
        <taxon>Verrucomicrobiota</taxon>
        <taxon>Pedosphaerae</taxon>
        <taxon>Pedosphaerales</taxon>
        <taxon>Pedosphaeraceae</taxon>
        <taxon>Pedosphaera</taxon>
    </lineage>
</organism>
<accession>B9XGS0</accession>
<gene>
    <name evidence="2" type="ORF">Cflav_PD4010</name>
</gene>
<evidence type="ECO:0000313" key="3">
    <source>
        <dbReference type="Proteomes" id="UP000003688"/>
    </source>
</evidence>
<reference evidence="2 3" key="1">
    <citation type="journal article" date="2011" name="J. Bacteriol.">
        <title>Genome sequence of 'Pedosphaera parvula' Ellin514, an aerobic Verrucomicrobial isolate from pasture soil.</title>
        <authorList>
            <person name="Kant R."/>
            <person name="van Passel M.W."/>
            <person name="Sangwan P."/>
            <person name="Palva A."/>
            <person name="Lucas S."/>
            <person name="Copeland A."/>
            <person name="Lapidus A."/>
            <person name="Glavina Del Rio T."/>
            <person name="Dalin E."/>
            <person name="Tice H."/>
            <person name="Bruce D."/>
            <person name="Goodwin L."/>
            <person name="Pitluck S."/>
            <person name="Chertkov O."/>
            <person name="Larimer F.W."/>
            <person name="Land M.L."/>
            <person name="Hauser L."/>
            <person name="Brettin T.S."/>
            <person name="Detter J.C."/>
            <person name="Han S."/>
            <person name="de Vos W.M."/>
            <person name="Janssen P.H."/>
            <person name="Smidt H."/>
        </authorList>
    </citation>
    <scope>NUCLEOTIDE SEQUENCE [LARGE SCALE GENOMIC DNA]</scope>
    <source>
        <strain evidence="2 3">Ellin514</strain>
    </source>
</reference>
<keyword evidence="3" id="KW-1185">Reference proteome</keyword>
<comment type="caution">
    <text evidence="2">The sequence shown here is derived from an EMBL/GenBank/DDBJ whole genome shotgun (WGS) entry which is preliminary data.</text>
</comment>
<evidence type="ECO:0000313" key="2">
    <source>
        <dbReference type="EMBL" id="EEF60841.1"/>
    </source>
</evidence>
<feature type="region of interest" description="Disordered" evidence="1">
    <location>
        <begin position="71"/>
        <end position="92"/>
    </location>
</feature>
<dbReference type="Proteomes" id="UP000003688">
    <property type="component" value="Unassembled WGS sequence"/>
</dbReference>
<proteinExistence type="predicted"/>
<evidence type="ECO:0000256" key="1">
    <source>
        <dbReference type="SAM" id="MobiDB-lite"/>
    </source>
</evidence>
<dbReference type="EMBL" id="ABOX02000013">
    <property type="protein sequence ID" value="EEF60841.1"/>
    <property type="molecule type" value="Genomic_DNA"/>
</dbReference>
<protein>
    <submittedName>
        <fullName evidence="2">Uncharacterized protein</fullName>
    </submittedName>
</protein>
<feature type="compositionally biased region" description="Low complexity" evidence="1">
    <location>
        <begin position="78"/>
        <end position="92"/>
    </location>
</feature>